<accession>A0A1D6DYY8</accession>
<dbReference type="AlphaFoldDB" id="A0A1D6DYY8"/>
<gene>
    <name evidence="1" type="ORF">ZEAMMB73_Zm00001d002271</name>
</gene>
<proteinExistence type="predicted"/>
<dbReference type="EMBL" id="CM007648">
    <property type="protein sequence ID" value="ONM13768.1"/>
    <property type="molecule type" value="Genomic_DNA"/>
</dbReference>
<protein>
    <submittedName>
        <fullName evidence="1">Nitrate-induced NOI protein</fullName>
    </submittedName>
</protein>
<organism evidence="1">
    <name type="scientific">Zea mays</name>
    <name type="common">Maize</name>
    <dbReference type="NCBI Taxonomy" id="4577"/>
    <lineage>
        <taxon>Eukaryota</taxon>
        <taxon>Viridiplantae</taxon>
        <taxon>Streptophyta</taxon>
        <taxon>Embryophyta</taxon>
        <taxon>Tracheophyta</taxon>
        <taxon>Spermatophyta</taxon>
        <taxon>Magnoliopsida</taxon>
        <taxon>Liliopsida</taxon>
        <taxon>Poales</taxon>
        <taxon>Poaceae</taxon>
        <taxon>PACMAD clade</taxon>
        <taxon>Panicoideae</taxon>
        <taxon>Andropogonodae</taxon>
        <taxon>Andropogoneae</taxon>
        <taxon>Tripsacinae</taxon>
        <taxon>Zea</taxon>
    </lineage>
</organism>
<sequence length="25" mass="2838">MEGINYFSHGVSPCFNLLLISTEEH</sequence>
<reference evidence="1" key="1">
    <citation type="submission" date="2015-12" db="EMBL/GenBank/DDBJ databases">
        <title>Update maize B73 reference genome by single molecule sequencing technologies.</title>
        <authorList>
            <consortium name="Maize Genome Sequencing Project"/>
            <person name="Ware D."/>
        </authorList>
    </citation>
    <scope>NUCLEOTIDE SEQUENCE [LARGE SCALE GENOMIC DNA]</scope>
    <source>
        <tissue evidence="1">Seedling</tissue>
    </source>
</reference>
<name>A0A1D6DYY8_MAIZE</name>
<evidence type="ECO:0000313" key="1">
    <source>
        <dbReference type="EMBL" id="ONM13768.1"/>
    </source>
</evidence>